<sequence>MPSPLNFTGGMPLPAVKFYRRLPVNDFTGGKILPVSGKEAIFTGNCRIMVLDKGAILEFDSPDTLMADRNSAFAKMVADAAEQDKHE</sequence>
<comment type="caution">
    <text evidence="1">The sequence shown here is derived from an EMBL/GenBank/DDBJ whole genome shotgun (WGS) entry which is preliminary data.</text>
</comment>
<dbReference type="Proteomes" id="UP000230233">
    <property type="component" value="Chromosome V"/>
</dbReference>
<keyword evidence="2" id="KW-1185">Reference proteome</keyword>
<dbReference type="AlphaFoldDB" id="A0A2G5TTC5"/>
<dbReference type="STRING" id="1611254.A0A2G5TTC5"/>
<accession>A0A2G5TTC5</accession>
<dbReference type="EMBL" id="PDUG01000005">
    <property type="protein sequence ID" value="PIC30498.1"/>
    <property type="molecule type" value="Genomic_DNA"/>
</dbReference>
<protein>
    <submittedName>
        <fullName evidence="1">Uncharacterized protein</fullName>
    </submittedName>
</protein>
<reference evidence="2" key="1">
    <citation type="submission" date="2017-10" db="EMBL/GenBank/DDBJ databases">
        <title>Rapid genome shrinkage in a self-fertile nematode reveals novel sperm competition proteins.</title>
        <authorList>
            <person name="Yin D."/>
            <person name="Schwarz E.M."/>
            <person name="Thomas C.G."/>
            <person name="Felde R.L."/>
            <person name="Korf I.F."/>
            <person name="Cutter A.D."/>
            <person name="Schartner C.M."/>
            <person name="Ralston E.J."/>
            <person name="Meyer B.J."/>
            <person name="Haag E.S."/>
        </authorList>
    </citation>
    <scope>NUCLEOTIDE SEQUENCE [LARGE SCALE GENOMIC DNA]</scope>
    <source>
        <strain evidence="2">JU1422</strain>
    </source>
</reference>
<gene>
    <name evidence="1" type="primary">Cnig_chr_V.g21715</name>
    <name evidence="1" type="ORF">B9Z55_021715</name>
</gene>
<dbReference type="OrthoDB" id="5855426at2759"/>
<evidence type="ECO:0000313" key="1">
    <source>
        <dbReference type="EMBL" id="PIC30498.1"/>
    </source>
</evidence>
<organism evidence="1 2">
    <name type="scientific">Caenorhabditis nigoni</name>
    <dbReference type="NCBI Taxonomy" id="1611254"/>
    <lineage>
        <taxon>Eukaryota</taxon>
        <taxon>Metazoa</taxon>
        <taxon>Ecdysozoa</taxon>
        <taxon>Nematoda</taxon>
        <taxon>Chromadorea</taxon>
        <taxon>Rhabditida</taxon>
        <taxon>Rhabditina</taxon>
        <taxon>Rhabditomorpha</taxon>
        <taxon>Rhabditoidea</taxon>
        <taxon>Rhabditidae</taxon>
        <taxon>Peloderinae</taxon>
        <taxon>Caenorhabditis</taxon>
    </lineage>
</organism>
<name>A0A2G5TTC5_9PELO</name>
<proteinExistence type="predicted"/>
<evidence type="ECO:0000313" key="2">
    <source>
        <dbReference type="Proteomes" id="UP000230233"/>
    </source>
</evidence>